<reference evidence="3" key="1">
    <citation type="submission" date="2023-01" db="EMBL/GenBank/DDBJ databases">
        <title>The growth and conidiation of Purpureocillium lavendulum are regulated by nitrogen source and histone H3K14 acetylation.</title>
        <authorList>
            <person name="Tang P."/>
            <person name="Han J."/>
            <person name="Zhang C."/>
            <person name="Tang P."/>
            <person name="Qi F."/>
            <person name="Zhang K."/>
            <person name="Liang L."/>
        </authorList>
    </citation>
    <scope>NUCLEOTIDE SEQUENCE</scope>
    <source>
        <strain evidence="3">YMF1.00683</strain>
    </source>
</reference>
<feature type="coiled-coil region" evidence="1">
    <location>
        <begin position="23"/>
        <end position="50"/>
    </location>
</feature>
<organism evidence="3 4">
    <name type="scientific">Purpureocillium lavendulum</name>
    <dbReference type="NCBI Taxonomy" id="1247861"/>
    <lineage>
        <taxon>Eukaryota</taxon>
        <taxon>Fungi</taxon>
        <taxon>Dikarya</taxon>
        <taxon>Ascomycota</taxon>
        <taxon>Pezizomycotina</taxon>
        <taxon>Sordariomycetes</taxon>
        <taxon>Hypocreomycetidae</taxon>
        <taxon>Hypocreales</taxon>
        <taxon>Ophiocordycipitaceae</taxon>
        <taxon>Purpureocillium</taxon>
    </lineage>
</organism>
<evidence type="ECO:0000313" key="3">
    <source>
        <dbReference type="EMBL" id="KAJ6436316.1"/>
    </source>
</evidence>
<protein>
    <submittedName>
        <fullName evidence="3">AC transposase</fullName>
    </submittedName>
</protein>
<keyword evidence="4" id="KW-1185">Reference proteome</keyword>
<dbReference type="Proteomes" id="UP001163105">
    <property type="component" value="Unassembled WGS sequence"/>
</dbReference>
<evidence type="ECO:0000256" key="1">
    <source>
        <dbReference type="SAM" id="Coils"/>
    </source>
</evidence>
<proteinExistence type="predicted"/>
<feature type="region of interest" description="Disordered" evidence="2">
    <location>
        <begin position="246"/>
        <end position="295"/>
    </location>
</feature>
<evidence type="ECO:0000313" key="4">
    <source>
        <dbReference type="Proteomes" id="UP001163105"/>
    </source>
</evidence>
<dbReference type="EMBL" id="JAQHRD010000024">
    <property type="protein sequence ID" value="KAJ6436316.1"/>
    <property type="molecule type" value="Genomic_DNA"/>
</dbReference>
<gene>
    <name evidence="3" type="ORF">O9K51_11139</name>
</gene>
<name>A0AB34FD05_9HYPO</name>
<keyword evidence="1" id="KW-0175">Coiled coil</keyword>
<accession>A0AB34FD05</accession>
<comment type="caution">
    <text evidence="3">The sequence shown here is derived from an EMBL/GenBank/DDBJ whole genome shotgun (WGS) entry which is preliminary data.</text>
</comment>
<dbReference type="AlphaFoldDB" id="A0AB34FD05"/>
<evidence type="ECO:0000256" key="2">
    <source>
        <dbReference type="SAM" id="MobiDB-lite"/>
    </source>
</evidence>
<sequence length="323" mass="34625">MEPLPDLAYISLLERQICDLKSLEQEDDIIRNLLQRNNALENEIARLNDANGSVPGGNHGVKIVRGRRCYNPHIKGEPLHAWYKNIFTGVKKVWEDEYKSLPAVHTTPSIVPALELDEYDLLAQELEVIGAEPDADEYDAYTSQSPIPIDGSRPRLSVHSRRLPGDGTGGKYRDPLHKMEHRDFVDPDICPVLTNWSYPSAEDYTSRARPFDTKNSKPPKMMAPKFYNFLAVVLMLLGLAAAQQSTTASSSSARSTSVGSTATGGKAATTTGASATGSGKASGTSASASATTTKKSAGNKAADSTLITVSLAAGLVAFGVAMS</sequence>
<feature type="region of interest" description="Disordered" evidence="2">
    <location>
        <begin position="144"/>
        <end position="175"/>
    </location>
</feature>